<dbReference type="PRINTS" id="PR00689">
    <property type="entry name" value="ACOABINDINGP"/>
</dbReference>
<keyword evidence="3" id="KW-1133">Transmembrane helix</keyword>
<dbReference type="Pfam" id="PF00887">
    <property type="entry name" value="ACBP"/>
    <property type="match status" value="1"/>
</dbReference>
<accession>A0A6V7GZF3</accession>
<evidence type="ECO:0000313" key="6">
    <source>
        <dbReference type="Proteomes" id="UP000752696"/>
    </source>
</evidence>
<dbReference type="InterPro" id="IPR014352">
    <property type="entry name" value="FERM/acyl-CoA-bd_prot_sf"/>
</dbReference>
<gene>
    <name evidence="5" type="ORF">MHI_LOCUS112927</name>
</gene>
<feature type="region of interest" description="Disordered" evidence="2">
    <location>
        <begin position="209"/>
        <end position="232"/>
    </location>
</feature>
<dbReference type="EMBL" id="CAJDYZ010001952">
    <property type="protein sequence ID" value="CAD1469190.1"/>
    <property type="molecule type" value="Genomic_DNA"/>
</dbReference>
<evidence type="ECO:0000256" key="2">
    <source>
        <dbReference type="SAM" id="MobiDB-lite"/>
    </source>
</evidence>
<dbReference type="OrthoDB" id="71307at2759"/>
<dbReference type="FunFam" id="1.20.80.10:FF:000010">
    <property type="entry name" value="Acyl-CoA-binding domain-containing protein 5"/>
    <property type="match status" value="1"/>
</dbReference>
<feature type="domain" description="ACB" evidence="4">
    <location>
        <begin position="55"/>
        <end position="144"/>
    </location>
</feature>
<evidence type="ECO:0000256" key="3">
    <source>
        <dbReference type="SAM" id="Phobius"/>
    </source>
</evidence>
<dbReference type="Gene3D" id="1.20.80.10">
    <property type="match status" value="1"/>
</dbReference>
<feature type="non-terminal residue" evidence="5">
    <location>
        <position position="1"/>
    </location>
</feature>
<dbReference type="AlphaFoldDB" id="A0A6V7GZF3"/>
<dbReference type="InterPro" id="IPR035984">
    <property type="entry name" value="Acyl-CoA-binding_sf"/>
</dbReference>
<dbReference type="GO" id="GO:0006631">
    <property type="term" value="P:fatty acid metabolic process"/>
    <property type="evidence" value="ECO:0007669"/>
    <property type="project" value="TreeGrafter"/>
</dbReference>
<evidence type="ECO:0000259" key="4">
    <source>
        <dbReference type="PROSITE" id="PS51228"/>
    </source>
</evidence>
<dbReference type="GO" id="GO:0005737">
    <property type="term" value="C:cytoplasm"/>
    <property type="evidence" value="ECO:0007669"/>
    <property type="project" value="TreeGrafter"/>
</dbReference>
<organism evidence="5 6">
    <name type="scientific">Heterotrigona itama</name>
    <dbReference type="NCBI Taxonomy" id="395501"/>
    <lineage>
        <taxon>Eukaryota</taxon>
        <taxon>Metazoa</taxon>
        <taxon>Ecdysozoa</taxon>
        <taxon>Arthropoda</taxon>
        <taxon>Hexapoda</taxon>
        <taxon>Insecta</taxon>
        <taxon>Pterygota</taxon>
        <taxon>Neoptera</taxon>
        <taxon>Endopterygota</taxon>
        <taxon>Hymenoptera</taxon>
        <taxon>Apocrita</taxon>
        <taxon>Aculeata</taxon>
        <taxon>Apoidea</taxon>
        <taxon>Anthophila</taxon>
        <taxon>Apidae</taxon>
        <taxon>Heterotrigona</taxon>
    </lineage>
</organism>
<comment type="caution">
    <text evidence="5">The sequence shown here is derived from an EMBL/GenBank/DDBJ whole genome shotgun (WGS) entry which is preliminary data.</text>
</comment>
<dbReference type="PANTHER" id="PTHR23310:SF77">
    <property type="entry name" value="LD25952P"/>
    <property type="match status" value="1"/>
</dbReference>
<dbReference type="SUPFAM" id="SSF47027">
    <property type="entry name" value="Acyl-CoA binding protein"/>
    <property type="match status" value="1"/>
</dbReference>
<keyword evidence="6" id="KW-1185">Reference proteome</keyword>
<dbReference type="Proteomes" id="UP000752696">
    <property type="component" value="Unassembled WGS sequence"/>
</dbReference>
<sequence length="397" mass="45529">EHNIKRQNNQSMNILKTMLFPFKRFKIQKIVALIVNSKVSVNTYLFKATDLAMTTEEQFQAAVNVIRNLPKNGAYQPSNEIMLRFYAYYKQAIEGPCQQPKPAFWEVVKKAKWEAWTRLGNMSKTEAMNNYVEELKKIVETMSYTDKVANFLDSLDSFCESVPPEDLELLLGPVLERMRSQPGMPLSGSPLASRETSPHRICNITRHIASSLETSPATSHSASPPDTDGEDEFIDTVESAPERIQKDTTKTINITQKMINGLNISADKNNDLIIQKENSSELINGYASTNGYTENKQERNKQYIKKEKSTDEFFNQIAITMQNLQRDLDRITARVRNLEGQTLQALTPSIKQSTATSYPKWWPLPECSPRLFTVLILWPFIAQFLISLTQRYRQRRL</sequence>
<dbReference type="InterPro" id="IPR000582">
    <property type="entry name" value="Acyl-CoA-binding_protein"/>
</dbReference>
<name>A0A6V7GZF3_9HYME</name>
<dbReference type="PROSITE" id="PS51228">
    <property type="entry name" value="ACB_2"/>
    <property type="match status" value="1"/>
</dbReference>
<reference evidence="5" key="1">
    <citation type="submission" date="2020-07" db="EMBL/GenBank/DDBJ databases">
        <authorList>
            <person name="Nazaruddin N."/>
        </authorList>
    </citation>
    <scope>NUCLEOTIDE SEQUENCE</scope>
</reference>
<feature type="compositionally biased region" description="Low complexity" evidence="2">
    <location>
        <begin position="214"/>
        <end position="225"/>
    </location>
</feature>
<keyword evidence="3" id="KW-0812">Transmembrane</keyword>
<dbReference type="GO" id="GO:0000062">
    <property type="term" value="F:fatty-acyl-CoA binding"/>
    <property type="evidence" value="ECO:0007669"/>
    <property type="project" value="InterPro"/>
</dbReference>
<evidence type="ECO:0000256" key="1">
    <source>
        <dbReference type="ARBA" id="ARBA00023121"/>
    </source>
</evidence>
<proteinExistence type="predicted"/>
<dbReference type="GO" id="GO:0019915">
    <property type="term" value="P:lipid storage"/>
    <property type="evidence" value="ECO:0007669"/>
    <property type="project" value="UniProtKB-ARBA"/>
</dbReference>
<protein>
    <recommendedName>
        <fullName evidence="4">ACB domain-containing protein</fullName>
    </recommendedName>
</protein>
<dbReference type="PANTHER" id="PTHR23310">
    <property type="entry name" value="ACYL-COA-BINDING PROTEIN, ACBP"/>
    <property type="match status" value="1"/>
</dbReference>
<feature type="transmembrane region" description="Helical" evidence="3">
    <location>
        <begin position="371"/>
        <end position="389"/>
    </location>
</feature>
<keyword evidence="1" id="KW-0446">Lipid-binding</keyword>
<keyword evidence="3" id="KW-0472">Membrane</keyword>
<evidence type="ECO:0000313" key="5">
    <source>
        <dbReference type="EMBL" id="CAD1469190.1"/>
    </source>
</evidence>